<name>A0ABX0NBB9_9BURK</name>
<proteinExistence type="predicted"/>
<sequence length="324" mass="34734">MLHYEKRLAAIIDSDTGANPAQRANAHFFAQRSASDLVAQMVFIVRGEIDARQARAMALAYATPVGQQALAGVKSAAVDAFNAAPEARLLAASEQATGARMQDAILAWADLQVVTLLATATARARGYNAQLNDPARRGTLPADPQPTGHADIDRMMSASLSMVRDSTVLAWRLDDELDRLGRAQVLSPASLASVDGTARARRSVALMRPPSQAFIVAAKAVVARSRAQLRTNGVAPHDRLTAVMHGVFDKRLVQLAQLDILQRQQYDIVDRMLAFAGERPGQLILTADGVDAPDSAARTRWLALLSEMQDNMQKTAAVSAPAVP</sequence>
<reference evidence="1 2" key="1">
    <citation type="submission" date="2019-10" db="EMBL/GenBank/DDBJ databases">
        <title>Taxonomy of Antarctic Massilia spp.: description of Massilia rubra sp. nov., Massilia aquatica sp. nov., Massilia mucilaginosa sp. nov., Massilia frigida sp. nov. isolated from streams, lakes and regoliths.</title>
        <authorList>
            <person name="Holochova P."/>
            <person name="Sedlacek I."/>
            <person name="Kralova S."/>
            <person name="Maslanova I."/>
            <person name="Busse H.-J."/>
            <person name="Stankova E."/>
            <person name="Vrbovska V."/>
            <person name="Kovarovic V."/>
            <person name="Bartak M."/>
            <person name="Svec P."/>
            <person name="Pantucek R."/>
        </authorList>
    </citation>
    <scope>NUCLEOTIDE SEQUENCE [LARGE SCALE GENOMIC DNA]</scope>
    <source>
        <strain evidence="1 2">CCM 8695</strain>
    </source>
</reference>
<protein>
    <recommendedName>
        <fullName evidence="3">DUF2336 domain-containing protein</fullName>
    </recommendedName>
</protein>
<organism evidence="1 2">
    <name type="scientific">Massilia frigida</name>
    <dbReference type="NCBI Taxonomy" id="2609281"/>
    <lineage>
        <taxon>Bacteria</taxon>
        <taxon>Pseudomonadati</taxon>
        <taxon>Pseudomonadota</taxon>
        <taxon>Betaproteobacteria</taxon>
        <taxon>Burkholderiales</taxon>
        <taxon>Oxalobacteraceae</taxon>
        <taxon>Telluria group</taxon>
        <taxon>Massilia</taxon>
    </lineage>
</organism>
<keyword evidence="2" id="KW-1185">Reference proteome</keyword>
<dbReference type="Proteomes" id="UP000621455">
    <property type="component" value="Unassembled WGS sequence"/>
</dbReference>
<evidence type="ECO:0000313" key="1">
    <source>
        <dbReference type="EMBL" id="NHZ79298.1"/>
    </source>
</evidence>
<accession>A0ABX0NBB9</accession>
<gene>
    <name evidence="1" type="ORF">F2P44_08415</name>
</gene>
<dbReference type="EMBL" id="WHJG01000006">
    <property type="protein sequence ID" value="NHZ79298.1"/>
    <property type="molecule type" value="Genomic_DNA"/>
</dbReference>
<comment type="caution">
    <text evidence="1">The sequence shown here is derived from an EMBL/GenBank/DDBJ whole genome shotgun (WGS) entry which is preliminary data.</text>
</comment>
<evidence type="ECO:0000313" key="2">
    <source>
        <dbReference type="Proteomes" id="UP000621455"/>
    </source>
</evidence>
<evidence type="ECO:0008006" key="3">
    <source>
        <dbReference type="Google" id="ProtNLM"/>
    </source>
</evidence>